<sequence>MPHLDCRFENLLTQHMRNIQAGSNLGGRTCRDPVSAQTGYAAMCRPRPHDGRLERSTRIGGAPKVLQSDGDPRRRLVMTTAWAVVGYFSYCGSPRAPSFEVSSGTAQAFTARGRESRLPDSDAPGSHRLFMVR</sequence>
<organism evidence="2 3">
    <name type="scientific">Coprinellus micaceus</name>
    <name type="common">Glistening ink-cap mushroom</name>
    <name type="synonym">Coprinus micaceus</name>
    <dbReference type="NCBI Taxonomy" id="71717"/>
    <lineage>
        <taxon>Eukaryota</taxon>
        <taxon>Fungi</taxon>
        <taxon>Dikarya</taxon>
        <taxon>Basidiomycota</taxon>
        <taxon>Agaricomycotina</taxon>
        <taxon>Agaricomycetes</taxon>
        <taxon>Agaricomycetidae</taxon>
        <taxon>Agaricales</taxon>
        <taxon>Agaricineae</taxon>
        <taxon>Psathyrellaceae</taxon>
        <taxon>Coprinellus</taxon>
    </lineage>
</organism>
<accession>A0A4Y7TW42</accession>
<dbReference type="EMBL" id="QPFP01000003">
    <property type="protein sequence ID" value="TEB37789.1"/>
    <property type="molecule type" value="Genomic_DNA"/>
</dbReference>
<protein>
    <submittedName>
        <fullName evidence="2">Uncharacterized protein</fullName>
    </submittedName>
</protein>
<name>A0A4Y7TW42_COPMI</name>
<feature type="region of interest" description="Disordered" evidence="1">
    <location>
        <begin position="48"/>
        <end position="70"/>
    </location>
</feature>
<keyword evidence="3" id="KW-1185">Reference proteome</keyword>
<gene>
    <name evidence="2" type="ORF">FA13DRAFT_708110</name>
</gene>
<evidence type="ECO:0000256" key="1">
    <source>
        <dbReference type="SAM" id="MobiDB-lite"/>
    </source>
</evidence>
<evidence type="ECO:0000313" key="3">
    <source>
        <dbReference type="Proteomes" id="UP000298030"/>
    </source>
</evidence>
<comment type="caution">
    <text evidence="2">The sequence shown here is derived from an EMBL/GenBank/DDBJ whole genome shotgun (WGS) entry which is preliminary data.</text>
</comment>
<reference evidence="2 3" key="1">
    <citation type="journal article" date="2019" name="Nat. Ecol. Evol.">
        <title>Megaphylogeny resolves global patterns of mushroom evolution.</title>
        <authorList>
            <person name="Varga T."/>
            <person name="Krizsan K."/>
            <person name="Foldi C."/>
            <person name="Dima B."/>
            <person name="Sanchez-Garcia M."/>
            <person name="Sanchez-Ramirez S."/>
            <person name="Szollosi G.J."/>
            <person name="Szarkandi J.G."/>
            <person name="Papp V."/>
            <person name="Albert L."/>
            <person name="Andreopoulos W."/>
            <person name="Angelini C."/>
            <person name="Antonin V."/>
            <person name="Barry K.W."/>
            <person name="Bougher N.L."/>
            <person name="Buchanan P."/>
            <person name="Buyck B."/>
            <person name="Bense V."/>
            <person name="Catcheside P."/>
            <person name="Chovatia M."/>
            <person name="Cooper J."/>
            <person name="Damon W."/>
            <person name="Desjardin D."/>
            <person name="Finy P."/>
            <person name="Geml J."/>
            <person name="Haridas S."/>
            <person name="Hughes K."/>
            <person name="Justo A."/>
            <person name="Karasinski D."/>
            <person name="Kautmanova I."/>
            <person name="Kiss B."/>
            <person name="Kocsube S."/>
            <person name="Kotiranta H."/>
            <person name="LaButti K.M."/>
            <person name="Lechner B.E."/>
            <person name="Liimatainen K."/>
            <person name="Lipzen A."/>
            <person name="Lukacs Z."/>
            <person name="Mihaltcheva S."/>
            <person name="Morgado L.N."/>
            <person name="Niskanen T."/>
            <person name="Noordeloos M.E."/>
            <person name="Ohm R.A."/>
            <person name="Ortiz-Santana B."/>
            <person name="Ovrebo C."/>
            <person name="Racz N."/>
            <person name="Riley R."/>
            <person name="Savchenko A."/>
            <person name="Shiryaev A."/>
            <person name="Soop K."/>
            <person name="Spirin V."/>
            <person name="Szebenyi C."/>
            <person name="Tomsovsky M."/>
            <person name="Tulloss R.E."/>
            <person name="Uehling J."/>
            <person name="Grigoriev I.V."/>
            <person name="Vagvolgyi C."/>
            <person name="Papp T."/>
            <person name="Martin F.M."/>
            <person name="Miettinen O."/>
            <person name="Hibbett D.S."/>
            <person name="Nagy L.G."/>
        </authorList>
    </citation>
    <scope>NUCLEOTIDE SEQUENCE [LARGE SCALE GENOMIC DNA]</scope>
    <source>
        <strain evidence="2 3">FP101781</strain>
    </source>
</reference>
<dbReference type="AlphaFoldDB" id="A0A4Y7TW42"/>
<feature type="compositionally biased region" description="Basic and acidic residues" evidence="1">
    <location>
        <begin position="48"/>
        <end position="57"/>
    </location>
</feature>
<dbReference type="Proteomes" id="UP000298030">
    <property type="component" value="Unassembled WGS sequence"/>
</dbReference>
<feature type="region of interest" description="Disordered" evidence="1">
    <location>
        <begin position="103"/>
        <end position="133"/>
    </location>
</feature>
<evidence type="ECO:0000313" key="2">
    <source>
        <dbReference type="EMBL" id="TEB37789.1"/>
    </source>
</evidence>
<proteinExistence type="predicted"/>